<comment type="subcellular location">
    <subcellularLocation>
        <location evidence="1">Cell membrane</location>
        <topology evidence="1">Multi-pass membrane protein</topology>
    </subcellularLocation>
</comment>
<evidence type="ECO:0000256" key="3">
    <source>
        <dbReference type="ARBA" id="ARBA00022692"/>
    </source>
</evidence>
<feature type="transmembrane region" description="Helical" evidence="6">
    <location>
        <begin position="48"/>
        <end position="69"/>
    </location>
</feature>
<evidence type="ECO:0000256" key="2">
    <source>
        <dbReference type="ARBA" id="ARBA00022475"/>
    </source>
</evidence>
<dbReference type="EMBL" id="LIUF01000003">
    <property type="protein sequence ID" value="KOX92852.1"/>
    <property type="molecule type" value="Genomic_DNA"/>
</dbReference>
<dbReference type="Pfam" id="PF02653">
    <property type="entry name" value="BPD_transp_2"/>
    <property type="match status" value="1"/>
</dbReference>
<evidence type="ECO:0000313" key="7">
    <source>
        <dbReference type="EMBL" id="KOX92852.1"/>
    </source>
</evidence>
<dbReference type="CDD" id="cd06581">
    <property type="entry name" value="TM_PBP1_LivM_like"/>
    <property type="match status" value="1"/>
</dbReference>
<dbReference type="STRING" id="1705562.AMS69_10375"/>
<feature type="transmembrane region" description="Helical" evidence="6">
    <location>
        <begin position="308"/>
        <end position="325"/>
    </location>
</feature>
<feature type="transmembrane region" description="Helical" evidence="6">
    <location>
        <begin position="131"/>
        <end position="154"/>
    </location>
</feature>
<dbReference type="PANTHER" id="PTHR30482">
    <property type="entry name" value="HIGH-AFFINITY BRANCHED-CHAIN AMINO ACID TRANSPORT SYSTEM PERMEASE"/>
    <property type="match status" value="1"/>
</dbReference>
<dbReference type="OrthoDB" id="30958at2157"/>
<evidence type="ECO:0000313" key="9">
    <source>
        <dbReference type="Proteomes" id="UP000037729"/>
    </source>
</evidence>
<dbReference type="Proteomes" id="UP000610611">
    <property type="component" value="Unassembled WGS sequence"/>
</dbReference>
<reference evidence="8" key="2">
    <citation type="submission" date="2019-12" db="EMBL/GenBank/DDBJ databases">
        <title>The whole-genome sequencing of Haloarcula japonica strain pws8.</title>
        <authorList>
            <person name="Verma D.K."/>
            <person name="Gopal K."/>
            <person name="Prasad E.S."/>
        </authorList>
    </citation>
    <scope>NUCLEOTIDE SEQUENCE</scope>
    <source>
        <strain evidence="8">Pws8</strain>
    </source>
</reference>
<evidence type="ECO:0000256" key="6">
    <source>
        <dbReference type="SAM" id="Phobius"/>
    </source>
</evidence>
<dbReference type="PATRIC" id="fig|1705562.3.peg.245"/>
<dbReference type="EMBL" id="WOWB01000001">
    <property type="protein sequence ID" value="NLV06810.1"/>
    <property type="molecule type" value="Genomic_DNA"/>
</dbReference>
<dbReference type="InterPro" id="IPR043428">
    <property type="entry name" value="LivM-like"/>
</dbReference>
<evidence type="ECO:0000256" key="4">
    <source>
        <dbReference type="ARBA" id="ARBA00022989"/>
    </source>
</evidence>
<protein>
    <submittedName>
        <fullName evidence="7">Branched-chain amino acid ABC transporter permease</fullName>
    </submittedName>
</protein>
<organism evidence="7 9">
    <name type="scientific">Haloarcula rubripromontorii</name>
    <dbReference type="NCBI Taxonomy" id="1705562"/>
    <lineage>
        <taxon>Archaea</taxon>
        <taxon>Methanobacteriati</taxon>
        <taxon>Methanobacteriota</taxon>
        <taxon>Stenosarchaea group</taxon>
        <taxon>Halobacteria</taxon>
        <taxon>Halobacteriales</taxon>
        <taxon>Haloarculaceae</taxon>
        <taxon>Haloarcula</taxon>
    </lineage>
</organism>
<gene>
    <name evidence="7" type="ORF">AMS69_10375</name>
    <name evidence="8" type="ORF">GOC83_11795</name>
</gene>
<comment type="caution">
    <text evidence="7">The sequence shown here is derived from an EMBL/GenBank/DDBJ whole genome shotgun (WGS) entry which is preliminary data.</text>
</comment>
<keyword evidence="2" id="KW-1003">Cell membrane</keyword>
<dbReference type="PANTHER" id="PTHR30482:SF17">
    <property type="entry name" value="ABC TRANSPORTER ATP-BINDING PROTEIN"/>
    <property type="match status" value="1"/>
</dbReference>
<keyword evidence="4 6" id="KW-1133">Transmembrane helix</keyword>
<dbReference type="GO" id="GO:0015658">
    <property type="term" value="F:branched-chain amino acid transmembrane transporter activity"/>
    <property type="evidence" value="ECO:0007669"/>
    <property type="project" value="InterPro"/>
</dbReference>
<dbReference type="AlphaFoldDB" id="A0A0M9AIS4"/>
<dbReference type="GO" id="GO:0005886">
    <property type="term" value="C:plasma membrane"/>
    <property type="evidence" value="ECO:0007669"/>
    <property type="project" value="UniProtKB-SubCell"/>
</dbReference>
<feature type="transmembrane region" description="Helical" evidence="6">
    <location>
        <begin position="25"/>
        <end position="42"/>
    </location>
</feature>
<name>A0A0M9AIS4_9EURY</name>
<evidence type="ECO:0000256" key="1">
    <source>
        <dbReference type="ARBA" id="ARBA00004651"/>
    </source>
</evidence>
<reference evidence="7 9" key="1">
    <citation type="submission" date="2015-08" db="EMBL/GenBank/DDBJ databases">
        <title>Genomes of Isolates from Cabo Rojo, PR.</title>
        <authorList>
            <person name="Sanchez-Nieves R.L."/>
            <person name="Montalvo-Rodriguez R."/>
        </authorList>
    </citation>
    <scope>NUCLEOTIDE SEQUENCE [LARGE SCALE GENOMIC DNA]</scope>
    <source>
        <strain evidence="7 9">SL3</strain>
    </source>
</reference>
<sequence length="382" mass="41142">MPERVDRDGTPAYRFLGVELTRREAAFLALGVVFLFLIPDIASLSDSLQLSVIHQGLLFGFAAVGLNLLLRHTKLTSFGHAAFFGTGAYATAVLARYAGVQSVGLLLLGAIAAATVMAAIIGVLSLRHTGLYFALLTLAFGQLLYAIALGQSALGGSDGLPIRPGPANQPLLFGTAFSPDVYQILTYYLTVVVILIGLFVMYRITQSPFRNALDAIGQERTRARFIGLPVRRYVWAAFVISGLYGGVAGGLYAVVRQYVRPEGTLFFLRSGDILFMAILGGFRTLVGPLIGGVVLIFLQDVGQDVTQYYEFLTGVVLLILVYGFPRGIVGSLRSGGIVNARLSELRREPSVLSTWGRSAVQSVERKVAESLTSLRIILFGVD</sequence>
<feature type="transmembrane region" description="Helical" evidence="6">
    <location>
        <begin position="105"/>
        <end position="124"/>
    </location>
</feature>
<feature type="transmembrane region" description="Helical" evidence="6">
    <location>
        <begin position="273"/>
        <end position="296"/>
    </location>
</feature>
<feature type="transmembrane region" description="Helical" evidence="6">
    <location>
        <begin position="233"/>
        <end position="253"/>
    </location>
</feature>
<dbReference type="RefSeq" id="WP_053968005.1">
    <property type="nucleotide sequence ID" value="NZ_LIUF01000003.1"/>
</dbReference>
<evidence type="ECO:0000256" key="5">
    <source>
        <dbReference type="ARBA" id="ARBA00023136"/>
    </source>
</evidence>
<keyword evidence="9" id="KW-1185">Reference proteome</keyword>
<feature type="transmembrane region" description="Helical" evidence="6">
    <location>
        <begin position="81"/>
        <end position="99"/>
    </location>
</feature>
<dbReference type="InterPro" id="IPR001851">
    <property type="entry name" value="ABC_transp_permease"/>
</dbReference>
<keyword evidence="5 6" id="KW-0472">Membrane</keyword>
<dbReference type="Proteomes" id="UP000037729">
    <property type="component" value="Unassembled WGS sequence"/>
</dbReference>
<evidence type="ECO:0000313" key="8">
    <source>
        <dbReference type="EMBL" id="NLV06810.1"/>
    </source>
</evidence>
<proteinExistence type="predicted"/>
<keyword evidence="3 6" id="KW-0812">Transmembrane</keyword>
<accession>A0A0M9AIS4</accession>
<feature type="transmembrane region" description="Helical" evidence="6">
    <location>
        <begin position="181"/>
        <end position="202"/>
    </location>
</feature>